<dbReference type="CTD" id="4666"/>
<dbReference type="KEGG" id="ccan:109686112"/>
<evidence type="ECO:0000259" key="2">
    <source>
        <dbReference type="PROSITE" id="PS51151"/>
    </source>
</evidence>
<feature type="compositionally biased region" description="Low complexity" evidence="1">
    <location>
        <begin position="1203"/>
        <end position="1213"/>
    </location>
</feature>
<evidence type="ECO:0000256" key="1">
    <source>
        <dbReference type="SAM" id="MobiDB-lite"/>
    </source>
</evidence>
<feature type="region of interest" description="Disordered" evidence="1">
    <location>
        <begin position="759"/>
        <end position="788"/>
    </location>
</feature>
<feature type="compositionally biased region" description="Low complexity" evidence="1">
    <location>
        <begin position="1163"/>
        <end position="1174"/>
    </location>
</feature>
<feature type="compositionally biased region" description="Polar residues" evidence="1">
    <location>
        <begin position="9"/>
        <end position="21"/>
    </location>
</feature>
<dbReference type="OrthoDB" id="3169036at2759"/>
<feature type="region of interest" description="Disordered" evidence="1">
    <location>
        <begin position="802"/>
        <end position="1658"/>
    </location>
</feature>
<feature type="compositionally biased region" description="Low complexity" evidence="1">
    <location>
        <begin position="998"/>
        <end position="1010"/>
    </location>
</feature>
<feature type="compositionally biased region" description="Low complexity" evidence="1">
    <location>
        <begin position="1767"/>
        <end position="1780"/>
    </location>
</feature>
<feature type="compositionally biased region" description="Low complexity" evidence="1">
    <location>
        <begin position="904"/>
        <end position="914"/>
    </location>
</feature>
<feature type="region of interest" description="Disordered" evidence="1">
    <location>
        <begin position="1673"/>
        <end position="1804"/>
    </location>
</feature>
<dbReference type="Gene3D" id="2.20.70.30">
    <property type="entry name" value="Nascent polypeptide-associated complex domain"/>
    <property type="match status" value="1"/>
</dbReference>
<feature type="compositionally biased region" description="Polar residues" evidence="1">
    <location>
        <begin position="1874"/>
        <end position="1886"/>
    </location>
</feature>
<feature type="compositionally biased region" description="Low complexity" evidence="1">
    <location>
        <begin position="1308"/>
        <end position="1321"/>
    </location>
</feature>
<feature type="compositionally biased region" description="Polar residues" evidence="1">
    <location>
        <begin position="1561"/>
        <end position="1572"/>
    </location>
</feature>
<feature type="compositionally biased region" description="Pro residues" evidence="1">
    <location>
        <begin position="1191"/>
        <end position="1202"/>
    </location>
</feature>
<reference evidence="3" key="1">
    <citation type="submission" date="2025-08" db="UniProtKB">
        <authorList>
            <consortium name="RefSeq"/>
        </authorList>
    </citation>
    <scope>IDENTIFICATION</scope>
    <source>
        <tissue evidence="3">Leukocyte</tissue>
    </source>
</reference>
<feature type="compositionally biased region" description="Low complexity" evidence="1">
    <location>
        <begin position="945"/>
        <end position="955"/>
    </location>
</feature>
<feature type="compositionally biased region" description="Low complexity" evidence="1">
    <location>
        <begin position="1076"/>
        <end position="1085"/>
    </location>
</feature>
<sequence>MPGEATETVPATEQELPQPQAETAVLPMSSALTVTAALGQPGPTLPPPCSLLPQQCPLSAANQSSPFPSSPTIATTPFEVPFPQPPSGTNMPLETAPSTPTFLPHLIGPPISPAALALASPMIGPALKDAHSPSAPLSLVALAPHSVQKSSAFPPNPLSSTPSVAVADSGSVTPLSAPIVPSEPKTSPIQVPFPKVTTPSSPGIVSTTPSYLVAPLATVQSGLTSCPQTLPMTPTTITSQVKAIPISSVLAPQSLKGPISSPQKTMAPNVFPGSPTSPGSHLASLHQSSLDSSTQPSGQTGPNALSHSVSIDHSSLGASYPSQRSVIPPIPSRNELVADAVTALPLGTPASTVAHSVDKEHSITTSTTSCSPSGFSNVTTTSLSPTASVILKGSPNTCHHQPLVTQIPASLGTGLKDTPVSPVVTTPLVINPSTISVAPATFEVVTCVSPPSSPGFISKEPTSPTALVITPVTHNELPTPQVATTLGTPVSLLPAHEDLKNLPTSVLVNVGTPVSSTQVGLPTRKDSTLLPLAIAAPKSSPSVESASSSLEITPEATLGKKSLVGPFPVGRLASATAASLGVNSPTSIGKTDPYASPDPAGLLLKSSITAPTVATFPLESVDPSRVASKTAEVTSTSTCTASPFLKGAVSLAPKNHPAKGTSTVTSPLVPPASESCPVAVTLSSQNGSVSVATLALSPEIPRSVPFPALPPVAASPSGAKEVDTSHRAALVPLTSSTEVCPNDSSVTIASKGTLAFLDGSPSPLGTGVTPQTQIPPTKMGSAVPDGNVSSLSPLKTSFLPEASLSFPGPKGSLNKKHSPTSPSPKGDSTPSTVTPPSPEGATQPPKDIPTPSALIPLSPKKIPTLAPISPAVTPPFLKGVLTAPSETFTSSQKAPATPPPKGAPTPTAETPTSPQKVLKTSAPKGDSINSSHKGASTAPAEIPTSPKKAAETPSPKKAPKTPSPKEASPTAASKEAPATPPPIKAPVTAAPKEVLKNPAPKKSPATAASKEAPETPPPKKAAATKEVPKTPPPKKAPATAAPTEAPATPSPQKALDTAAPKEILIPPAETPPSPKKAPAAPKRVPAAPPPKKASASTAPKEAPIPSAETPPFPKKASDTVAPKEAPIPPAETPRCPKKASATSKKIPTTAAPIEAPATPPPKKAQATAAPKKTPATPPPKKALATAAPKEAPIPPTETPPSPKKALAAPKEAPINPPPKKALVTAAPKEAPNTPAETPPSSKKVPSPKKASATAALKKAMAAPKEAPIPPSETAPSPKKAPTTVTSRDGAPAIPSPKEAPNTSAEILPSPKKAPAAPSPKKGLISPAEISPSPKKTQATVVPPKDPIPLAETSSSPQKAPAATAPKEASATPSPKGAHTVSAMTPPSPKRASATPSTKKARTTAAPKEASVTPSPKGAPTALAETSSSPKKTTVPKEAPEISTAKGVPAPPDITPPSPKKAPVSKGASAPRVDTISFHKEAPSLKEPTIPTAIAPPSPKGSPTSPVSVTGTMGATAPQTSEAPAKKDPAALREILTASGAVSAPVLTAPTEKGPEAKKNSDSPPTCSDASAKNDTKGPLSTVAPAPLLTVPIQKDSSKTTKTLSVSSTKGKDSLRSPKGPLAASPESKTSTPLAAVAPEKVLPKAGSASVTSGPTPQVSLPLAPSLVPPLLPKQPFLPSSPGLVLELPSKSPAPADEDELPPLIPPEPISGGVPFQPVLVNMPTPKPAGIPAPTPSAKQPVLKNNKGSGTESDSDESVPELEEQDSTQATTQQAQLAAAAEIDEEPVSKAKQSRSEKKARKAMSKLGLRQVTGVTRVTIRKSKNILFVITKPDVYKSPASDTYIVFGEAKIEDLSQQAQLAAAEKFKVQGEAVSNIQENTQTPTVQEESEEEEVDENRCGS</sequence>
<feature type="compositionally biased region" description="Low complexity" evidence="1">
    <location>
        <begin position="1092"/>
        <end position="1103"/>
    </location>
</feature>
<dbReference type="FunFam" id="2.20.70.30:FF:000002">
    <property type="entry name" value="Nascent polypeptide-associated complex (NAC), alpha subunit"/>
    <property type="match status" value="1"/>
</dbReference>
<protein>
    <submittedName>
        <fullName evidence="3">LOW QUALITY PROTEIN: nascent polypeptide-associated complex subunit alpha</fullName>
    </submittedName>
</protein>
<feature type="region of interest" description="Disordered" evidence="1">
    <location>
        <begin position="1"/>
        <end position="21"/>
    </location>
</feature>
<feature type="compositionally biased region" description="Polar residues" evidence="1">
    <location>
        <begin position="1500"/>
        <end position="1521"/>
    </location>
</feature>
<feature type="compositionally biased region" description="Polar residues" evidence="1">
    <location>
        <begin position="60"/>
        <end position="75"/>
    </location>
</feature>
<feature type="compositionally biased region" description="Pro residues" evidence="1">
    <location>
        <begin position="1724"/>
        <end position="1734"/>
    </location>
</feature>
<feature type="compositionally biased region" description="Low complexity" evidence="1">
    <location>
        <begin position="1036"/>
        <end position="1051"/>
    </location>
</feature>
<dbReference type="RefSeq" id="XP_020018848.1">
    <property type="nucleotide sequence ID" value="XM_020163259.1"/>
</dbReference>
<dbReference type="SMART" id="SM01407">
    <property type="entry name" value="NAC"/>
    <property type="match status" value="1"/>
</dbReference>
<feature type="compositionally biased region" description="Low complexity" evidence="1">
    <location>
        <begin position="1181"/>
        <end position="1190"/>
    </location>
</feature>
<feature type="region of interest" description="Disordered" evidence="1">
    <location>
        <begin position="255"/>
        <end position="323"/>
    </location>
</feature>
<proteinExistence type="predicted"/>
<dbReference type="PANTHER" id="PTHR21713">
    <property type="entry name" value="NASCENT POLYPEPTIDE ASSOCIATED COMPLEX ALPHA SUBUNIT-RELATED"/>
    <property type="match status" value="1"/>
</dbReference>
<feature type="region of interest" description="Disordered" evidence="1">
    <location>
        <begin position="1874"/>
        <end position="1901"/>
    </location>
</feature>
<feature type="compositionally biased region" description="Polar residues" evidence="1">
    <location>
        <begin position="274"/>
        <end position="323"/>
    </location>
</feature>
<dbReference type="InterPro" id="IPR038187">
    <property type="entry name" value="NAC_A/B_dom_sf"/>
</dbReference>
<feature type="domain" description="NAC-A/B" evidence="2">
    <location>
        <begin position="1793"/>
        <end position="1858"/>
    </location>
</feature>
<gene>
    <name evidence="3" type="primary">Naca</name>
</gene>
<feature type="compositionally biased region" description="Low complexity" evidence="1">
    <location>
        <begin position="1599"/>
        <end position="1608"/>
    </location>
</feature>
<feature type="compositionally biased region" description="Pro residues" evidence="1">
    <location>
        <begin position="1448"/>
        <end position="1459"/>
    </location>
</feature>
<feature type="compositionally biased region" description="Low complexity" evidence="1">
    <location>
        <begin position="1352"/>
        <end position="1375"/>
    </location>
</feature>
<feature type="compositionally biased region" description="Low complexity" evidence="1">
    <location>
        <begin position="1238"/>
        <end position="1265"/>
    </location>
</feature>
<organism evidence="3">
    <name type="scientific">Castor canadensis</name>
    <name type="common">American beaver</name>
    <dbReference type="NCBI Taxonomy" id="51338"/>
    <lineage>
        <taxon>Eukaryota</taxon>
        <taxon>Metazoa</taxon>
        <taxon>Chordata</taxon>
        <taxon>Craniata</taxon>
        <taxon>Vertebrata</taxon>
        <taxon>Euteleostomi</taxon>
        <taxon>Mammalia</taxon>
        <taxon>Eutheria</taxon>
        <taxon>Euarchontoglires</taxon>
        <taxon>Glires</taxon>
        <taxon>Rodentia</taxon>
        <taxon>Castorimorpha</taxon>
        <taxon>Castoridae</taxon>
        <taxon>Castor</taxon>
    </lineage>
</organism>
<feature type="compositionally biased region" description="Low complexity" evidence="1">
    <location>
        <begin position="1147"/>
        <end position="1156"/>
    </location>
</feature>
<dbReference type="CDD" id="cd22054">
    <property type="entry name" value="NAC_NACA"/>
    <property type="match status" value="1"/>
</dbReference>
<dbReference type="PROSITE" id="PS51151">
    <property type="entry name" value="NAC_AB"/>
    <property type="match status" value="1"/>
</dbReference>
<dbReference type="InterPro" id="IPR002715">
    <property type="entry name" value="Nas_poly-pep-assoc_cplx_dom"/>
</dbReference>
<dbReference type="InterPro" id="IPR016641">
    <property type="entry name" value="EGD2/NACA0like"/>
</dbReference>
<feature type="compositionally biased region" description="Polar residues" evidence="1">
    <location>
        <begin position="884"/>
        <end position="893"/>
    </location>
</feature>
<feature type="compositionally biased region" description="Polar residues" evidence="1">
    <location>
        <begin position="1648"/>
        <end position="1657"/>
    </location>
</feature>
<feature type="region of interest" description="Disordered" evidence="1">
    <location>
        <begin position="56"/>
        <end position="84"/>
    </location>
</feature>
<evidence type="ECO:0000313" key="3">
    <source>
        <dbReference type="RefSeq" id="XP_020018848.1"/>
    </source>
</evidence>
<accession>A0A8B7UGY9</accession>
<dbReference type="GO" id="GO:0005854">
    <property type="term" value="C:nascent polypeptide-associated complex"/>
    <property type="evidence" value="ECO:0007669"/>
    <property type="project" value="InterPro"/>
</dbReference>
<dbReference type="PRINTS" id="PR01217">
    <property type="entry name" value="PRICHEXTENSN"/>
</dbReference>
<feature type="compositionally biased region" description="Acidic residues" evidence="1">
    <location>
        <begin position="1752"/>
        <end position="1765"/>
    </location>
</feature>
<dbReference type="Pfam" id="PF01849">
    <property type="entry name" value="NAC"/>
    <property type="match status" value="1"/>
</dbReference>
<name>A0A8B7UGY9_CASCN</name>